<dbReference type="EMBL" id="CAJNDS010000533">
    <property type="protein sequence ID" value="CAE7216035.1"/>
    <property type="molecule type" value="Genomic_DNA"/>
</dbReference>
<dbReference type="AlphaFoldDB" id="A0A812JUU4"/>
<feature type="compositionally biased region" description="Polar residues" evidence="1">
    <location>
        <begin position="21"/>
        <end position="31"/>
    </location>
</feature>
<evidence type="ECO:0000256" key="2">
    <source>
        <dbReference type="SAM" id="SignalP"/>
    </source>
</evidence>
<evidence type="ECO:0000313" key="3">
    <source>
        <dbReference type="EMBL" id="CAE7216035.1"/>
    </source>
</evidence>
<accession>A0A812JUU4</accession>
<dbReference type="Proteomes" id="UP000604046">
    <property type="component" value="Unassembled WGS sequence"/>
</dbReference>
<organism evidence="3 4">
    <name type="scientific">Symbiodinium natans</name>
    <dbReference type="NCBI Taxonomy" id="878477"/>
    <lineage>
        <taxon>Eukaryota</taxon>
        <taxon>Sar</taxon>
        <taxon>Alveolata</taxon>
        <taxon>Dinophyceae</taxon>
        <taxon>Suessiales</taxon>
        <taxon>Symbiodiniaceae</taxon>
        <taxon>Symbiodinium</taxon>
    </lineage>
</organism>
<protein>
    <submittedName>
        <fullName evidence="3">Uncharacterized protein</fullName>
    </submittedName>
</protein>
<gene>
    <name evidence="3" type="ORF">SNAT2548_LOCUS7599</name>
</gene>
<comment type="caution">
    <text evidence="3">The sequence shown here is derived from an EMBL/GenBank/DDBJ whole genome shotgun (WGS) entry which is preliminary data.</text>
</comment>
<reference evidence="3" key="1">
    <citation type="submission" date="2021-02" db="EMBL/GenBank/DDBJ databases">
        <authorList>
            <person name="Dougan E. K."/>
            <person name="Rhodes N."/>
            <person name="Thang M."/>
            <person name="Chan C."/>
        </authorList>
    </citation>
    <scope>NUCLEOTIDE SEQUENCE</scope>
</reference>
<feature type="region of interest" description="Disordered" evidence="1">
    <location>
        <begin position="21"/>
        <end position="49"/>
    </location>
</feature>
<sequence length="126" mass="13215">MCSGVFFHKLLGLIAGASRLSSAASQQTPRQRQVPVIPAAPPPSPASPTHAVVAADSFVPSTPRLTQTAAKGSAQSSLQHPVVVQTYAPVYRAAPSRVNAPASSTPMRERASVLVPQLDLRKIVQK</sequence>
<proteinExistence type="predicted"/>
<name>A0A812JUU4_9DINO</name>
<feature type="chain" id="PRO_5032782136" evidence="2">
    <location>
        <begin position="24"/>
        <end position="126"/>
    </location>
</feature>
<keyword evidence="4" id="KW-1185">Reference proteome</keyword>
<keyword evidence="2" id="KW-0732">Signal</keyword>
<feature type="signal peptide" evidence="2">
    <location>
        <begin position="1"/>
        <end position="23"/>
    </location>
</feature>
<evidence type="ECO:0000313" key="4">
    <source>
        <dbReference type="Proteomes" id="UP000604046"/>
    </source>
</evidence>
<evidence type="ECO:0000256" key="1">
    <source>
        <dbReference type="SAM" id="MobiDB-lite"/>
    </source>
</evidence>